<protein>
    <recommendedName>
        <fullName evidence="1">cAMP-dependent protein kinase</fullName>
        <ecNumber evidence="1">2.7.11.11</ecNumber>
    </recommendedName>
</protein>
<dbReference type="SUPFAM" id="SSF56112">
    <property type="entry name" value="Protein kinase-like (PK-like)"/>
    <property type="match status" value="1"/>
</dbReference>
<evidence type="ECO:0000256" key="6">
    <source>
        <dbReference type="ARBA" id="ARBA00022840"/>
    </source>
</evidence>
<keyword evidence="3" id="KW-0808">Transferase</keyword>
<evidence type="ECO:0000256" key="4">
    <source>
        <dbReference type="ARBA" id="ARBA00022741"/>
    </source>
</evidence>
<evidence type="ECO:0000259" key="12">
    <source>
        <dbReference type="PROSITE" id="PS50011"/>
    </source>
</evidence>
<dbReference type="PROSITE" id="PS00108">
    <property type="entry name" value="PROTEIN_KINASE_ST"/>
    <property type="match status" value="1"/>
</dbReference>
<dbReference type="Gene3D" id="1.10.510.10">
    <property type="entry name" value="Transferase(Phosphotransferase) domain 1"/>
    <property type="match status" value="2"/>
</dbReference>
<dbReference type="SMART" id="SM00133">
    <property type="entry name" value="S_TK_X"/>
    <property type="match status" value="1"/>
</dbReference>
<dbReference type="EC" id="2.7.11.11" evidence="1"/>
<feature type="domain" description="AGC-kinase C-terminal" evidence="13">
    <location>
        <begin position="405"/>
        <end position="462"/>
    </location>
</feature>
<comment type="catalytic activity">
    <reaction evidence="7">
        <text>L-threonyl-[protein] + ATP = O-phospho-L-threonyl-[protein] + ADP + H(+)</text>
        <dbReference type="Rhea" id="RHEA:46608"/>
        <dbReference type="Rhea" id="RHEA-COMP:11060"/>
        <dbReference type="Rhea" id="RHEA-COMP:11605"/>
        <dbReference type="ChEBI" id="CHEBI:15378"/>
        <dbReference type="ChEBI" id="CHEBI:30013"/>
        <dbReference type="ChEBI" id="CHEBI:30616"/>
        <dbReference type="ChEBI" id="CHEBI:61977"/>
        <dbReference type="ChEBI" id="CHEBI:456216"/>
        <dbReference type="EC" id="2.7.11.11"/>
    </reaction>
</comment>
<evidence type="ECO:0000256" key="5">
    <source>
        <dbReference type="ARBA" id="ARBA00022777"/>
    </source>
</evidence>
<dbReference type="PANTHER" id="PTHR24353">
    <property type="entry name" value="CYCLIC NUCLEOTIDE-DEPENDENT PROTEIN KINASE"/>
    <property type="match status" value="1"/>
</dbReference>
<proteinExistence type="inferred from homology"/>
<dbReference type="PANTHER" id="PTHR24353:SF37">
    <property type="entry name" value="CAMP-DEPENDENT PROTEIN KINASE CATALYTIC SUBUNIT PRKX"/>
    <property type="match status" value="1"/>
</dbReference>
<dbReference type="GO" id="GO:0004691">
    <property type="term" value="F:cAMP-dependent protein kinase activity"/>
    <property type="evidence" value="ECO:0007669"/>
    <property type="project" value="UniProtKB-EC"/>
</dbReference>
<keyword evidence="5 14" id="KW-0418">Kinase</keyword>
<dbReference type="PROSITE" id="PS00107">
    <property type="entry name" value="PROTEIN_KINASE_ATP"/>
    <property type="match status" value="1"/>
</dbReference>
<keyword evidence="15" id="KW-1185">Reference proteome</keyword>
<keyword evidence="6 9" id="KW-0067">ATP-binding</keyword>
<dbReference type="InterPro" id="IPR000961">
    <property type="entry name" value="AGC-kinase_C"/>
</dbReference>
<comment type="caution">
    <text evidence="14">The sequence shown here is derived from an EMBL/GenBank/DDBJ whole genome shotgun (WGS) entry which is preliminary data.</text>
</comment>
<evidence type="ECO:0000313" key="14">
    <source>
        <dbReference type="EMBL" id="TVY67363.1"/>
    </source>
</evidence>
<dbReference type="EMBL" id="QGMK01001599">
    <property type="protein sequence ID" value="TVY67363.1"/>
    <property type="molecule type" value="Genomic_DNA"/>
</dbReference>
<dbReference type="InterPro" id="IPR008271">
    <property type="entry name" value="Ser/Thr_kinase_AS"/>
</dbReference>
<evidence type="ECO:0000313" key="15">
    <source>
        <dbReference type="Proteomes" id="UP000469558"/>
    </source>
</evidence>
<evidence type="ECO:0000256" key="2">
    <source>
        <dbReference type="ARBA" id="ARBA00022527"/>
    </source>
</evidence>
<dbReference type="PROSITE" id="PS50011">
    <property type="entry name" value="PROTEIN_KINASE_DOM"/>
    <property type="match status" value="1"/>
</dbReference>
<name>A0A8T9BWK7_9HELO</name>
<keyword evidence="4 9" id="KW-0547">Nucleotide-binding</keyword>
<reference evidence="14 15" key="1">
    <citation type="submission" date="2018-05" db="EMBL/GenBank/DDBJ databases">
        <title>Genome sequencing and assembly of the regulated plant pathogen Lachnellula willkommii and related sister species for the development of diagnostic species identification markers.</title>
        <authorList>
            <person name="Giroux E."/>
            <person name="Bilodeau G."/>
        </authorList>
    </citation>
    <scope>NUCLEOTIDE SEQUENCE [LARGE SCALE GENOMIC DNA]</scope>
    <source>
        <strain evidence="14 15">CBS 268.59</strain>
    </source>
</reference>
<evidence type="ECO:0000256" key="11">
    <source>
        <dbReference type="SAM" id="MobiDB-lite"/>
    </source>
</evidence>
<dbReference type="InterPro" id="IPR017441">
    <property type="entry name" value="Protein_kinase_ATP_BS"/>
</dbReference>
<evidence type="ECO:0000256" key="10">
    <source>
        <dbReference type="RuleBase" id="RU000304"/>
    </source>
</evidence>
<evidence type="ECO:0000256" key="9">
    <source>
        <dbReference type="PROSITE-ProRule" id="PRU10141"/>
    </source>
</evidence>
<evidence type="ECO:0000256" key="3">
    <source>
        <dbReference type="ARBA" id="ARBA00022679"/>
    </source>
</evidence>
<feature type="binding site" evidence="9">
    <location>
        <position position="104"/>
    </location>
    <ligand>
        <name>ATP</name>
        <dbReference type="ChEBI" id="CHEBI:30616"/>
    </ligand>
</feature>
<keyword evidence="2 10" id="KW-0723">Serine/threonine-protein kinase</keyword>
<evidence type="ECO:0000256" key="8">
    <source>
        <dbReference type="ARBA" id="ARBA00047454"/>
    </source>
</evidence>
<feature type="region of interest" description="Disordered" evidence="11">
    <location>
        <begin position="1"/>
        <end position="60"/>
    </location>
</feature>
<dbReference type="SMART" id="SM00220">
    <property type="entry name" value="S_TKc"/>
    <property type="match status" value="1"/>
</dbReference>
<dbReference type="PROSITE" id="PS51285">
    <property type="entry name" value="AGC_KINASE_CTER"/>
    <property type="match status" value="1"/>
</dbReference>
<accession>A0A8T9BWK7</accession>
<gene>
    <name evidence="14" type="primary">PRKX</name>
    <name evidence="14" type="ORF">LSUE1_G009716</name>
</gene>
<sequence length="462" mass="52575">MKLSQMAGAVLHHRKSNSQSAPDPASAQQDKEFIAQFSEQQHPLPPEEVCQSPRNKELGRSSKSLKLRDFELVRTLGTGTFARVWLVRMADPKPEDREKVYALKVLRKAEGELARRSIAMRSADVIGAVIKLKQVDHVNHERSVLADVAGHPFITTLITSFSDHDSLYMLVSFPTSPVAGQSLTRCQLDYCPGGEVFSYLRKAKRFDENTARFYAAEIVLILEFLHEREGVAYRDLKPENLLLDADGHIKLVDFGFAKRLGNSKRRSFSFAFKRRNTGSSSGSGSGASEKSLSDYNQGETYTLCGTPEYLAPEVIQSKGHTTAVDWWALGILIYEFLTGYPPFWNQNPIEIYKQIVSKPVHFPNEPNISNEAKDIIRQFCTVDRSHRLGNISGGAARVKEHPFFQGVVWDDVYYRKYRGPIIPPLRYPGDTQCFDMYPDEKKSREIYTDELKHKWEDHFKDF</sequence>
<dbReference type="InterPro" id="IPR000719">
    <property type="entry name" value="Prot_kinase_dom"/>
</dbReference>
<dbReference type="Proteomes" id="UP000469558">
    <property type="component" value="Unassembled WGS sequence"/>
</dbReference>
<dbReference type="GO" id="GO:0005952">
    <property type="term" value="C:cAMP-dependent protein kinase complex"/>
    <property type="evidence" value="ECO:0007669"/>
    <property type="project" value="TreeGrafter"/>
</dbReference>
<dbReference type="OrthoDB" id="63267at2759"/>
<organism evidence="14 15">
    <name type="scientific">Lachnellula suecica</name>
    <dbReference type="NCBI Taxonomy" id="602035"/>
    <lineage>
        <taxon>Eukaryota</taxon>
        <taxon>Fungi</taxon>
        <taxon>Dikarya</taxon>
        <taxon>Ascomycota</taxon>
        <taxon>Pezizomycotina</taxon>
        <taxon>Leotiomycetes</taxon>
        <taxon>Helotiales</taxon>
        <taxon>Lachnaceae</taxon>
        <taxon>Lachnellula</taxon>
    </lineage>
</organism>
<feature type="domain" description="Protein kinase" evidence="12">
    <location>
        <begin position="70"/>
        <end position="404"/>
    </location>
</feature>
<dbReference type="Gene3D" id="3.30.200.20">
    <property type="entry name" value="Phosphorylase Kinase, domain 1"/>
    <property type="match status" value="2"/>
</dbReference>
<dbReference type="Pfam" id="PF00069">
    <property type="entry name" value="Pkinase"/>
    <property type="match status" value="1"/>
</dbReference>
<evidence type="ECO:0000259" key="13">
    <source>
        <dbReference type="PROSITE" id="PS51285"/>
    </source>
</evidence>
<dbReference type="AlphaFoldDB" id="A0A8T9BWK7"/>
<dbReference type="GO" id="GO:0005829">
    <property type="term" value="C:cytosol"/>
    <property type="evidence" value="ECO:0007669"/>
    <property type="project" value="TreeGrafter"/>
</dbReference>
<evidence type="ECO:0000256" key="7">
    <source>
        <dbReference type="ARBA" id="ARBA00047292"/>
    </source>
</evidence>
<comment type="similarity">
    <text evidence="10">Belongs to the protein kinase superfamily.</text>
</comment>
<dbReference type="GO" id="GO:0005524">
    <property type="term" value="F:ATP binding"/>
    <property type="evidence" value="ECO:0007669"/>
    <property type="project" value="UniProtKB-UniRule"/>
</dbReference>
<dbReference type="InterPro" id="IPR011009">
    <property type="entry name" value="Kinase-like_dom_sf"/>
</dbReference>
<comment type="catalytic activity">
    <reaction evidence="8">
        <text>L-seryl-[protein] + ATP = O-phospho-L-seryl-[protein] + ADP + H(+)</text>
        <dbReference type="Rhea" id="RHEA:17989"/>
        <dbReference type="Rhea" id="RHEA-COMP:9863"/>
        <dbReference type="Rhea" id="RHEA-COMP:11604"/>
        <dbReference type="ChEBI" id="CHEBI:15378"/>
        <dbReference type="ChEBI" id="CHEBI:29999"/>
        <dbReference type="ChEBI" id="CHEBI:30616"/>
        <dbReference type="ChEBI" id="CHEBI:83421"/>
        <dbReference type="ChEBI" id="CHEBI:456216"/>
        <dbReference type="EC" id="2.7.11.11"/>
    </reaction>
</comment>
<evidence type="ECO:0000256" key="1">
    <source>
        <dbReference type="ARBA" id="ARBA00012444"/>
    </source>
</evidence>